<gene>
    <name evidence="3" type="ORF">RDB_LOCUS76116</name>
</gene>
<dbReference type="Pfam" id="PF00069">
    <property type="entry name" value="Pkinase"/>
    <property type="match status" value="1"/>
</dbReference>
<reference evidence="3" key="1">
    <citation type="submission" date="2021-01" db="EMBL/GenBank/DDBJ databases">
        <authorList>
            <person name="Kaushik A."/>
        </authorList>
    </citation>
    <scope>NUCLEOTIDE SEQUENCE</scope>
    <source>
        <strain evidence="3">AG5</strain>
    </source>
</reference>
<dbReference type="InterPro" id="IPR011009">
    <property type="entry name" value="Kinase-like_dom_sf"/>
</dbReference>
<comment type="caution">
    <text evidence="3">The sequence shown here is derived from an EMBL/GenBank/DDBJ whole genome shotgun (WGS) entry which is preliminary data.</text>
</comment>
<proteinExistence type="predicted"/>
<dbReference type="InterPro" id="IPR000719">
    <property type="entry name" value="Prot_kinase_dom"/>
</dbReference>
<dbReference type="PANTHER" id="PTHR44329">
    <property type="entry name" value="SERINE/THREONINE-PROTEIN KINASE TNNI3K-RELATED"/>
    <property type="match status" value="1"/>
</dbReference>
<dbReference type="Gene3D" id="1.10.510.10">
    <property type="entry name" value="Transferase(Phosphotransferase) domain 1"/>
    <property type="match status" value="1"/>
</dbReference>
<dbReference type="GO" id="GO:0004674">
    <property type="term" value="F:protein serine/threonine kinase activity"/>
    <property type="evidence" value="ECO:0007669"/>
    <property type="project" value="TreeGrafter"/>
</dbReference>
<name>A0A8H3E1E1_9AGAM</name>
<sequence>MACSDIIILLTNHGFLDYTLRIDSSKCPKLLLPVANGGISHLFSGPLRGGPLVAIKKFRTQYDQALRARVYDKRVAKEIHTWSECNHPNILTINRVAKFHEHLAIITDWEDNGSLLEYLSHHPSVDRYQLSTSICAGLAYLHGHSIIHGSLKGTNVLISQDGAPMLMDFGMGSLRDLIPQTNSSGRPKYLLRWTPPEIYEGRSSYTMSGDIYSLGMSCIDGDRLWAILKKCWSYHPGSRPSAEAVRSKIDHKTDRQSSEEVRSGMETENVDPEEHLSTAADWSNMQPISAKNPDPTGCPSTGAVLDGMQTIRAKNLDVVGGPSSEAIRDEVETIRAEHRKKAGGKWQNLFCWK</sequence>
<dbReference type="SUPFAM" id="SSF56112">
    <property type="entry name" value="Protein kinase-like (PK-like)"/>
    <property type="match status" value="1"/>
</dbReference>
<evidence type="ECO:0000256" key="1">
    <source>
        <dbReference type="SAM" id="MobiDB-lite"/>
    </source>
</evidence>
<feature type="domain" description="Protein kinase" evidence="2">
    <location>
        <begin position="28"/>
        <end position="353"/>
    </location>
</feature>
<dbReference type="InterPro" id="IPR051681">
    <property type="entry name" value="Ser/Thr_Kinases-Pseudokinases"/>
</dbReference>
<evidence type="ECO:0000313" key="3">
    <source>
        <dbReference type="EMBL" id="CAE7141977.1"/>
    </source>
</evidence>
<protein>
    <recommendedName>
        <fullName evidence="2">Protein kinase domain-containing protein</fullName>
    </recommendedName>
</protein>
<dbReference type="EMBL" id="CAJNJQ010001529">
    <property type="protein sequence ID" value="CAE7141977.1"/>
    <property type="molecule type" value="Genomic_DNA"/>
</dbReference>
<dbReference type="CDD" id="cd00180">
    <property type="entry name" value="PKc"/>
    <property type="match status" value="1"/>
</dbReference>
<evidence type="ECO:0000259" key="2">
    <source>
        <dbReference type="PROSITE" id="PS50011"/>
    </source>
</evidence>
<dbReference type="AlphaFoldDB" id="A0A8H3E1E1"/>
<dbReference type="GO" id="GO:0005524">
    <property type="term" value="F:ATP binding"/>
    <property type="evidence" value="ECO:0007669"/>
    <property type="project" value="InterPro"/>
</dbReference>
<dbReference type="Proteomes" id="UP000663827">
    <property type="component" value="Unassembled WGS sequence"/>
</dbReference>
<dbReference type="PROSITE" id="PS50011">
    <property type="entry name" value="PROTEIN_KINASE_DOM"/>
    <property type="match status" value="1"/>
</dbReference>
<evidence type="ECO:0000313" key="4">
    <source>
        <dbReference type="Proteomes" id="UP000663827"/>
    </source>
</evidence>
<feature type="compositionally biased region" description="Basic and acidic residues" evidence="1">
    <location>
        <begin position="245"/>
        <end position="265"/>
    </location>
</feature>
<accession>A0A8H3E1E1</accession>
<organism evidence="3 4">
    <name type="scientific">Rhizoctonia solani</name>
    <dbReference type="NCBI Taxonomy" id="456999"/>
    <lineage>
        <taxon>Eukaryota</taxon>
        <taxon>Fungi</taxon>
        <taxon>Dikarya</taxon>
        <taxon>Basidiomycota</taxon>
        <taxon>Agaricomycotina</taxon>
        <taxon>Agaricomycetes</taxon>
        <taxon>Cantharellales</taxon>
        <taxon>Ceratobasidiaceae</taxon>
        <taxon>Rhizoctonia</taxon>
    </lineage>
</organism>
<feature type="region of interest" description="Disordered" evidence="1">
    <location>
        <begin position="239"/>
        <end position="271"/>
    </location>
</feature>